<keyword evidence="3" id="KW-0240">DNA-directed RNA polymerase</keyword>
<dbReference type="EMBL" id="MN740573">
    <property type="protein sequence ID" value="QHU34492.1"/>
    <property type="molecule type" value="Genomic_DNA"/>
</dbReference>
<dbReference type="GO" id="GO:0046872">
    <property type="term" value="F:metal ion binding"/>
    <property type="evidence" value="ECO:0007669"/>
    <property type="project" value="UniProtKB-KW"/>
</dbReference>
<dbReference type="InterPro" id="IPR007642">
    <property type="entry name" value="RNA_pol_Rpb2_2"/>
</dbReference>
<dbReference type="SUPFAM" id="SSF51294">
    <property type="entry name" value="Hedgehog/intein (Hint) domain"/>
    <property type="match status" value="1"/>
</dbReference>
<keyword evidence="4" id="KW-0808">Transferase</keyword>
<feature type="domain" description="DOD-type homing endonuclease" evidence="11">
    <location>
        <begin position="1233"/>
        <end position="1385"/>
    </location>
</feature>
<evidence type="ECO:0000256" key="4">
    <source>
        <dbReference type="ARBA" id="ARBA00022679"/>
    </source>
</evidence>
<dbReference type="InterPro" id="IPR003587">
    <property type="entry name" value="Hint_dom_N"/>
</dbReference>
<evidence type="ECO:0000259" key="11">
    <source>
        <dbReference type="PROSITE" id="PS50819"/>
    </source>
</evidence>
<dbReference type="InterPro" id="IPR014724">
    <property type="entry name" value="RNA_pol_RPB2_OB-fold"/>
</dbReference>
<dbReference type="InterPro" id="IPR006141">
    <property type="entry name" value="Intein_N"/>
</dbReference>
<protein>
    <recommendedName>
        <fullName evidence="2">DNA-directed RNA polymerase</fullName>
        <ecNumber evidence="2">2.7.7.6</ecNumber>
    </recommendedName>
</protein>
<dbReference type="Gene3D" id="2.40.50.150">
    <property type="match status" value="1"/>
</dbReference>
<dbReference type="InterPro" id="IPR007120">
    <property type="entry name" value="DNA-dir_RNAP_su2_dom"/>
</dbReference>
<dbReference type="SMART" id="SM00305">
    <property type="entry name" value="HintC"/>
    <property type="match status" value="1"/>
</dbReference>
<evidence type="ECO:0000256" key="10">
    <source>
        <dbReference type="ARBA" id="ARBA00023163"/>
    </source>
</evidence>
<dbReference type="InterPro" id="IPR007121">
    <property type="entry name" value="RNA_pol_bsu_CS"/>
</dbReference>
<dbReference type="Pfam" id="PF04561">
    <property type="entry name" value="RNA_pol_Rpb2_2"/>
    <property type="match status" value="1"/>
</dbReference>
<dbReference type="InterPro" id="IPR037034">
    <property type="entry name" value="RNA_pol_Rpb2_2_sf"/>
</dbReference>
<dbReference type="InterPro" id="IPR036844">
    <property type="entry name" value="Hint_dom_sf"/>
</dbReference>
<dbReference type="Pfam" id="PF04560">
    <property type="entry name" value="RNA_pol_Rpb2_7"/>
    <property type="match status" value="1"/>
</dbReference>
<dbReference type="SMART" id="SM00306">
    <property type="entry name" value="HintN"/>
    <property type="match status" value="1"/>
</dbReference>
<comment type="similarity">
    <text evidence="1">Belongs to the RNA polymerase beta chain family.</text>
</comment>
<evidence type="ECO:0000256" key="5">
    <source>
        <dbReference type="ARBA" id="ARBA00022695"/>
    </source>
</evidence>
<evidence type="ECO:0000256" key="6">
    <source>
        <dbReference type="ARBA" id="ARBA00022723"/>
    </source>
</evidence>
<dbReference type="Pfam" id="PF04565">
    <property type="entry name" value="RNA_pol_Rpb2_3"/>
    <property type="match status" value="1"/>
</dbReference>
<dbReference type="InterPro" id="IPR007645">
    <property type="entry name" value="RNA_pol_Rpb2_3"/>
</dbReference>
<keyword evidence="8" id="KW-0862">Zinc</keyword>
<keyword evidence="6" id="KW-0479">Metal-binding</keyword>
<organism evidence="12">
    <name type="scientific">viral metagenome</name>
    <dbReference type="NCBI Taxonomy" id="1070528"/>
    <lineage>
        <taxon>unclassified sequences</taxon>
        <taxon>metagenomes</taxon>
        <taxon>organismal metagenomes</taxon>
    </lineage>
</organism>
<keyword evidence="7" id="KW-0068">Autocatalytic cleavage</keyword>
<dbReference type="InterPro" id="IPR030934">
    <property type="entry name" value="Intein_C"/>
</dbReference>
<dbReference type="SUPFAM" id="SSF64484">
    <property type="entry name" value="beta and beta-prime subunits of DNA dependent RNA-polymerase"/>
    <property type="match status" value="2"/>
</dbReference>
<accession>A0A6C0LZ08</accession>
<dbReference type="InterPro" id="IPR037033">
    <property type="entry name" value="DNA-dir_RNAP_su2_hyb_sf"/>
</dbReference>
<keyword evidence="9" id="KW-0651">Protein splicing</keyword>
<sequence length="1679" mass="189910">MRNDTKLLDKNNKMLSENHRWNILGDHFKSKGFVHHQTESFDQFINVELSRIISEEPPLVIKRVVEGKKTNNMEYESYSIDFSDVYVPKPTVTEEDRKLRGFLPAEARQRELSYDSPVYVTITTTLNPGDGEPLIVEKHTRVVIGRIPIMLRSSHCYLTDMTPPERIRSGECEYDSGGYFIVRGKERVLIPQLRCIYNIPIVIEQNSRSKFTHVSEIRSMSDETGHSVLLKALLGRDDRTLVFSLPYIKEHIPIGIVFKAMGYLKDEQICDLIGLDSDRTNKYLRLITRDAYFCEEQSDGFTLFSEDGDEETWSQMSKDEKEIWRGKMTCNNALKYIGQFTLHTLKECDRQNYARQVVESELFPHMGITASVKEKAYLLGRMVNHLLSTAVGMRKDDDRDDYRNKRVESAGVLCRDLFRQLFKKFTIAIIASVEKKKQNPDIMSIIPRLPVITNGLRHCFGTGNWGVPKNSYIRTGVAQILSRLSYGATLSNLRRCNIPVGKESKNTKIRQVHPSQIMFICPAETPEGAPVGIVLNLSLMTRISSRFSTVLAKEVVESCDSLITLSDFEGPNTKTHVFLNGSLIGMTDDSDAIIEDVTELRNVELLPYDVSISYDDIDDEIHIFSDDGRLMRPVFTVEGDKLKAKEEDGVEWDSLVEKGLIRYVDNNEINNAVIAFNQNELCKYKNDYCEIAPAMMLGVMASIIPFPDHSQSPRNCYQAAMGKQAMSMFALSHLVRADTVTHVLSYPQKPLVSTKAANMMGFGDMPSGINTVVAIACYGGFNQEDSVILNHGAVQRGLFWATTYRTHSQQEKKKGTYMFEKIGVPPLDKRRGDINYSLLDDKGVVRLRHPVYKDENGKTCGGGAVFVQEGDVLIGKILVQSSKSGEEELTDNSLVIKKGEDGYIDRIFKTITPDGYILVKVVVRKNRIPEVGDKFASRAAQKGTCGQIYPQRDMPFTEQGITPDLIMNPHALPSRMTVNQLMESVLGKSCCMDGELGDSTPFSDSSVDIAESLCKRLGMNGFEQTGKEMLYNGITGEPMGLVFIGTVYYQRLKHMVDDKMHARAQGPNATLTRQPLEGRSRKGGLRFGEMERDCTGKGTLISLSSSLSIAIEDMTDPIWEVLGWDAKKKGLVRSKQTAFMDKGVRDCVKLTLEDGRILKCTPDHPLLLENGEWRKAKDIDLCNERLVVSVTSPRLKINEEMKDCDGWSLELHDIVLRTDTIEEYLKTLAFVRITGYLLFDGHITKNHKGTLHLGHLIDTETCLSDLKYFMDPPKVQKRKHCFVINLPKSFMNNICKLDNLTFGEKVNQETKLPSFLINQCPLSIVREFLGAMFGADGHTCYLTMHRGKRDLLTSISFSKSKTKRCQESLVKMMTDIKDLLARFDINEVSIQNPKEISDSKKKTSRSNEDNVYEVVLNLSINELRSFSTKIGFRYCCHKSQRLEAGVSYKRLRDEVTRQHNWIVNRVDEITNYKALKTANPKKIIGTKKAVKQAITELEKTEPLIHEYAIPSTHDISDHLIKGTKFGKFRSKGFPNAYEFMEKVGALGWFDKYGVEPEATCLPVMYMKVLGRHDIGEQQVYDISVADTNSFLAEGVVAHNCMIGHGTSRFLKERLYDQSDPYVATICNKCGNFSTTRKHCKACSTDDISRINLPYVSKLVMQELNGMLLKCEISADEEKV</sequence>
<dbReference type="PROSITE" id="PS50819">
    <property type="entry name" value="INTEIN_ENDONUCLEASE"/>
    <property type="match status" value="1"/>
</dbReference>
<keyword evidence="10" id="KW-0804">Transcription</keyword>
<dbReference type="PROSITE" id="PS50817">
    <property type="entry name" value="INTEIN_N_TER"/>
    <property type="match status" value="1"/>
</dbReference>
<dbReference type="PANTHER" id="PTHR20856">
    <property type="entry name" value="DNA-DIRECTED RNA POLYMERASE I SUBUNIT 2"/>
    <property type="match status" value="1"/>
</dbReference>
<dbReference type="Gene3D" id="3.10.28.10">
    <property type="entry name" value="Homing endonucleases"/>
    <property type="match status" value="1"/>
</dbReference>
<dbReference type="EC" id="2.7.7.6" evidence="2"/>
<dbReference type="Gene3D" id="2.170.16.10">
    <property type="entry name" value="Hedgehog/Intein (Hint) domain"/>
    <property type="match status" value="2"/>
</dbReference>
<dbReference type="GO" id="GO:0032549">
    <property type="term" value="F:ribonucleoside binding"/>
    <property type="evidence" value="ECO:0007669"/>
    <property type="project" value="InterPro"/>
</dbReference>
<dbReference type="NCBIfam" id="TIGR01443">
    <property type="entry name" value="intein_Cterm"/>
    <property type="match status" value="1"/>
</dbReference>
<evidence type="ECO:0000256" key="8">
    <source>
        <dbReference type="ARBA" id="ARBA00022833"/>
    </source>
</evidence>
<dbReference type="Gene3D" id="3.90.1110.10">
    <property type="entry name" value="RNA polymerase Rpb2, domain 2"/>
    <property type="match status" value="1"/>
</dbReference>
<dbReference type="Gene3D" id="3.90.1800.10">
    <property type="entry name" value="RNA polymerase alpha subunit dimerisation domain"/>
    <property type="match status" value="1"/>
</dbReference>
<dbReference type="InterPro" id="IPR006142">
    <property type="entry name" value="INTEIN"/>
</dbReference>
<dbReference type="InterPro" id="IPR027434">
    <property type="entry name" value="Homing_endonucl"/>
</dbReference>
<dbReference type="GO" id="GO:0004519">
    <property type="term" value="F:endonuclease activity"/>
    <property type="evidence" value="ECO:0007669"/>
    <property type="project" value="InterPro"/>
</dbReference>
<dbReference type="InterPro" id="IPR007646">
    <property type="entry name" value="RNA_pol_Rpb2_4"/>
</dbReference>
<evidence type="ECO:0000256" key="1">
    <source>
        <dbReference type="ARBA" id="ARBA00006835"/>
    </source>
</evidence>
<evidence type="ECO:0000313" key="12">
    <source>
        <dbReference type="EMBL" id="QHU34492.1"/>
    </source>
</evidence>
<dbReference type="Pfam" id="PF00562">
    <property type="entry name" value="RNA_pol_Rpb2_6"/>
    <property type="match status" value="1"/>
</dbReference>
<dbReference type="Pfam" id="PF04566">
    <property type="entry name" value="RNA_pol_Rpb2_4"/>
    <property type="match status" value="1"/>
</dbReference>
<dbReference type="InterPro" id="IPR015712">
    <property type="entry name" value="DNA-dir_RNA_pol_su2"/>
</dbReference>
<dbReference type="PRINTS" id="PR00379">
    <property type="entry name" value="INTEIN"/>
</dbReference>
<evidence type="ECO:0000256" key="9">
    <source>
        <dbReference type="ARBA" id="ARBA00023000"/>
    </source>
</evidence>
<proteinExistence type="inferred from homology"/>
<evidence type="ECO:0000256" key="3">
    <source>
        <dbReference type="ARBA" id="ARBA00022478"/>
    </source>
</evidence>
<evidence type="ECO:0000256" key="7">
    <source>
        <dbReference type="ARBA" id="ARBA00022813"/>
    </source>
</evidence>
<dbReference type="GO" id="GO:0006351">
    <property type="term" value="P:DNA-templated transcription"/>
    <property type="evidence" value="ECO:0007669"/>
    <property type="project" value="InterPro"/>
</dbReference>
<dbReference type="GO" id="GO:0003677">
    <property type="term" value="F:DNA binding"/>
    <property type="evidence" value="ECO:0007669"/>
    <property type="project" value="InterPro"/>
</dbReference>
<name>A0A6C0LZ08_9ZZZZ</name>
<evidence type="ECO:0000256" key="2">
    <source>
        <dbReference type="ARBA" id="ARBA00012418"/>
    </source>
</evidence>
<keyword evidence="5" id="KW-0548">Nucleotidyltransferase</keyword>
<dbReference type="Gene3D" id="2.40.270.10">
    <property type="entry name" value="DNA-directed RNA polymerase, subunit 2, domain 6"/>
    <property type="match status" value="1"/>
</dbReference>
<dbReference type="InterPro" id="IPR004042">
    <property type="entry name" value="Intein_endonuc_central"/>
</dbReference>
<dbReference type="InterPro" id="IPR003586">
    <property type="entry name" value="Hint_dom_C"/>
</dbReference>
<dbReference type="CDD" id="cd00653">
    <property type="entry name" value="RNA_pol_B_RPB2"/>
    <property type="match status" value="1"/>
</dbReference>
<dbReference type="GO" id="GO:0000428">
    <property type="term" value="C:DNA-directed RNA polymerase complex"/>
    <property type="evidence" value="ECO:0007669"/>
    <property type="project" value="UniProtKB-KW"/>
</dbReference>
<dbReference type="InterPro" id="IPR007644">
    <property type="entry name" value="RNA_pol_bsu_protrusion"/>
</dbReference>
<dbReference type="GO" id="GO:0016539">
    <property type="term" value="P:intein-mediated protein splicing"/>
    <property type="evidence" value="ECO:0007669"/>
    <property type="project" value="InterPro"/>
</dbReference>
<reference evidence="12" key="1">
    <citation type="journal article" date="2020" name="Nature">
        <title>Giant virus diversity and host interactions through global metagenomics.</title>
        <authorList>
            <person name="Schulz F."/>
            <person name="Roux S."/>
            <person name="Paez-Espino D."/>
            <person name="Jungbluth S."/>
            <person name="Walsh D.A."/>
            <person name="Denef V.J."/>
            <person name="McMahon K.D."/>
            <person name="Konstantinidis K.T."/>
            <person name="Eloe-Fadrosh E.A."/>
            <person name="Kyrpides N.C."/>
            <person name="Woyke T."/>
        </authorList>
    </citation>
    <scope>NUCLEOTIDE SEQUENCE</scope>
    <source>
        <strain evidence="12">GVMAG-S-1016713-169</strain>
    </source>
</reference>
<dbReference type="PROSITE" id="PS01166">
    <property type="entry name" value="RNA_POL_BETA"/>
    <property type="match status" value="1"/>
</dbReference>
<dbReference type="InterPro" id="IPR007641">
    <property type="entry name" value="RNA_pol_Rpb2_7"/>
</dbReference>
<dbReference type="Pfam" id="PF04563">
    <property type="entry name" value="RNA_pol_Rpb2_1"/>
    <property type="match status" value="1"/>
</dbReference>
<dbReference type="Gene3D" id="3.90.1100.10">
    <property type="match status" value="2"/>
</dbReference>
<dbReference type="GO" id="GO:0003899">
    <property type="term" value="F:DNA-directed RNA polymerase activity"/>
    <property type="evidence" value="ECO:0007669"/>
    <property type="project" value="UniProtKB-EC"/>
</dbReference>
<dbReference type="PROSITE" id="PS50818">
    <property type="entry name" value="INTEIN_C_TER"/>
    <property type="match status" value="1"/>
</dbReference>